<proteinExistence type="predicted"/>
<evidence type="ECO:0000259" key="2">
    <source>
        <dbReference type="PROSITE" id="PS50983"/>
    </source>
</evidence>
<keyword evidence="1" id="KW-0732">Signal</keyword>
<dbReference type="GO" id="GO:0071281">
    <property type="term" value="P:cellular response to iron ion"/>
    <property type="evidence" value="ECO:0007669"/>
    <property type="project" value="TreeGrafter"/>
</dbReference>
<evidence type="ECO:0000313" key="3">
    <source>
        <dbReference type="EMBL" id="QAR33516.1"/>
    </source>
</evidence>
<reference evidence="3 4" key="1">
    <citation type="submission" date="2019-01" db="EMBL/GenBank/DDBJ databases">
        <title>Geovibrio thiophilus DSM 11263, complete genome.</title>
        <authorList>
            <person name="Spring S."/>
            <person name="Bunk B."/>
            <person name="Sproer C."/>
        </authorList>
    </citation>
    <scope>NUCLEOTIDE SEQUENCE [LARGE SCALE GENOMIC DNA]</scope>
    <source>
        <strain evidence="3 4">DSM 11263</strain>
    </source>
</reference>
<dbReference type="Proteomes" id="UP000287502">
    <property type="component" value="Chromosome"/>
</dbReference>
<dbReference type="Pfam" id="PF01497">
    <property type="entry name" value="Peripla_BP_2"/>
    <property type="match status" value="1"/>
</dbReference>
<dbReference type="EMBL" id="CP035108">
    <property type="protein sequence ID" value="QAR33516.1"/>
    <property type="molecule type" value="Genomic_DNA"/>
</dbReference>
<dbReference type="Gene3D" id="1.20.58.2180">
    <property type="match status" value="1"/>
</dbReference>
<protein>
    <recommendedName>
        <fullName evidence="2">Fe/B12 periplasmic-binding domain-containing protein</fullName>
    </recommendedName>
</protein>
<dbReference type="Gene3D" id="3.40.50.1980">
    <property type="entry name" value="Nitrogenase molybdenum iron protein domain"/>
    <property type="match status" value="2"/>
</dbReference>
<dbReference type="RefSeq" id="WP_128466802.1">
    <property type="nucleotide sequence ID" value="NZ_CP035108.1"/>
</dbReference>
<gene>
    <name evidence="3" type="ORF">EP073_08915</name>
</gene>
<dbReference type="OrthoDB" id="9775594at2"/>
<feature type="chain" id="PRO_5018555191" description="Fe/B12 periplasmic-binding domain-containing protein" evidence="1">
    <location>
        <begin position="19"/>
        <end position="321"/>
    </location>
</feature>
<dbReference type="InterPro" id="IPR050902">
    <property type="entry name" value="ABC_Transporter_SBP"/>
</dbReference>
<feature type="signal peptide" evidence="1">
    <location>
        <begin position="1"/>
        <end position="18"/>
    </location>
</feature>
<dbReference type="PROSITE" id="PS50983">
    <property type="entry name" value="FE_B12_PBP"/>
    <property type="match status" value="1"/>
</dbReference>
<evidence type="ECO:0000313" key="4">
    <source>
        <dbReference type="Proteomes" id="UP000287502"/>
    </source>
</evidence>
<organism evidence="3 4">
    <name type="scientific">Geovibrio thiophilus</name>
    <dbReference type="NCBI Taxonomy" id="139438"/>
    <lineage>
        <taxon>Bacteria</taxon>
        <taxon>Pseudomonadati</taxon>
        <taxon>Deferribacterota</taxon>
        <taxon>Deferribacteres</taxon>
        <taxon>Deferribacterales</taxon>
        <taxon>Geovibrionaceae</taxon>
        <taxon>Geovibrio</taxon>
    </lineage>
</organism>
<keyword evidence="4" id="KW-1185">Reference proteome</keyword>
<name>A0A3R5V1S9_9BACT</name>
<dbReference type="AlphaFoldDB" id="A0A3R5V1S9"/>
<sequence length="321" mass="36241">MRKYVIAVLILCAFAAHAEEGQGRYYGATFPATFMLYIMSPDVIVGWNGTLRETEKKYIPEKYQKLPVVGGWYSGSTADKEVLLRSNIKKALLLRADESRDSAAEVTLREINIPSVVLKSVTMQDYINVFRSLGKELNMQERGEELAQYAENSLKTAAEMMKGYPENQRFKVYFAQGGNGLETVCSGSYREEAIALAGGSFVHKCPSGTDISTISFEQLVIYDPDVILVQNPNLMNTINKDPRWKRLRAVKAGRIFSVPYEPFAWLDRPPSFMRIVGLPWLICKIHPDRCSVNMEAETAKFIKTFFGLNMSAPQIKEMLCE</sequence>
<dbReference type="PANTHER" id="PTHR30535:SF34">
    <property type="entry name" value="MOLYBDATE-BINDING PROTEIN MOLA"/>
    <property type="match status" value="1"/>
</dbReference>
<evidence type="ECO:0000256" key="1">
    <source>
        <dbReference type="SAM" id="SignalP"/>
    </source>
</evidence>
<dbReference type="PANTHER" id="PTHR30535">
    <property type="entry name" value="VITAMIN B12-BINDING PROTEIN"/>
    <property type="match status" value="1"/>
</dbReference>
<feature type="domain" description="Fe/B12 periplasmic-binding" evidence="2">
    <location>
        <begin position="24"/>
        <end position="289"/>
    </location>
</feature>
<dbReference type="InterPro" id="IPR002491">
    <property type="entry name" value="ABC_transptr_periplasmic_BD"/>
</dbReference>
<dbReference type="SUPFAM" id="SSF53807">
    <property type="entry name" value="Helical backbone' metal receptor"/>
    <property type="match status" value="1"/>
</dbReference>
<accession>A0A3R5V1S9</accession>
<dbReference type="KEGG" id="gtl:EP073_08915"/>